<dbReference type="Pfam" id="PF18763">
    <property type="entry name" value="ddrB-ParB"/>
    <property type="match status" value="1"/>
</dbReference>
<dbReference type="EMBL" id="CP002417">
    <property type="protein sequence ID" value="ADU36945.1"/>
    <property type="molecule type" value="Genomic_DNA"/>
</dbReference>
<protein>
    <submittedName>
        <fullName evidence="2">Phage-like protein</fullName>
    </submittedName>
</protein>
<evidence type="ECO:0000313" key="2">
    <source>
        <dbReference type="EMBL" id="ADU36945.1"/>
    </source>
</evidence>
<dbReference type="STRING" id="595537.Varpa_2747"/>
<reference evidence="3" key="1">
    <citation type="submission" date="2010-12" db="EMBL/GenBank/DDBJ databases">
        <title>Complete sequence of Variovorax paradoxus EPS.</title>
        <authorList>
            <consortium name="US DOE Joint Genome Institute"/>
            <person name="Lucas S."/>
            <person name="Copeland A."/>
            <person name="Lapidus A."/>
            <person name="Cheng J.-F."/>
            <person name="Goodwin L."/>
            <person name="Pitluck S."/>
            <person name="Teshima H."/>
            <person name="Detter J.C."/>
            <person name="Han C."/>
            <person name="Tapia R."/>
            <person name="Land M."/>
            <person name="Hauser L."/>
            <person name="Kyrpides N."/>
            <person name="Ivanova N."/>
            <person name="Ovchinnikova G."/>
            <person name="Orwin P."/>
            <person name="Han J.-I.G."/>
            <person name="Woyke T."/>
        </authorList>
    </citation>
    <scope>NUCLEOTIDE SEQUENCE [LARGE SCALE GENOMIC DNA]</scope>
    <source>
        <strain evidence="3">EPS</strain>
    </source>
</reference>
<evidence type="ECO:0000259" key="1">
    <source>
        <dbReference type="Pfam" id="PF18763"/>
    </source>
</evidence>
<accession>E6V3S1</accession>
<reference evidence="2 3" key="2">
    <citation type="journal article" date="2013" name="Genome Announc.">
        <title>Genome of the Root-Associated Plant Growth-Promoting Bacterium Variovorax paradoxus Strain EPS.</title>
        <authorList>
            <person name="Han J.I."/>
            <person name="Spain J.C."/>
            <person name="Leadbetter J.R."/>
            <person name="Ovchinnikova G."/>
            <person name="Goodwin L.A."/>
            <person name="Han C.S."/>
            <person name="Woyke T."/>
            <person name="Davenport K.W."/>
            <person name="Orwin P.M."/>
        </authorList>
    </citation>
    <scope>NUCLEOTIDE SEQUENCE [LARGE SCALE GENOMIC DNA]</scope>
    <source>
        <strain evidence="2 3">EPS</strain>
    </source>
</reference>
<dbReference type="AlphaFoldDB" id="E6V3S1"/>
<gene>
    <name evidence="2" type="ordered locus">Varpa_2747</name>
</gene>
<dbReference type="Proteomes" id="UP000008917">
    <property type="component" value="Chromosome"/>
</dbReference>
<dbReference type="RefSeq" id="WP_013541174.1">
    <property type="nucleotide sequence ID" value="NC_014931.1"/>
</dbReference>
<sequence length="937" mass="97350">MSFDLDDRGADEIDAIARRDGVPFGTGAEPGFFSGTGTAALQGLARGTVAKPALLLGDAATPLLRTSAQAVDKTLGTSLDAWLTDQQKRNTTALEQLRSDPATTGFAGQVVGGLFDLGSSAILYTPEGAAVLEGYGRRQELIGQGVAPGTATAVGAVSGAATYVGVKAPITLGQQAIGQGGRAMAQNLAYGATASVAGGVAERGFSRDLLKAAGYGEQAAPLEPYDKTALAAEATLGALFSGGAAALHARSTVRGQAATDAALTVTTVDHAQRGTAPGTPTDARAASAHASALSTAIEQVLRNEPANVGEQMADTAFVRPVPSPEIRAELQAHVADLLPVGPAAAPRAFKVPAGAARGVRNNNPGNIEAGGTQWQGQTGSDGRFATFDTPEAGIRALGRNLLTYQEKHGLNTVHGIINRWAPAGENDTAAYVRAVSTAVGVGPAEPLNLRDPSTLQKLASAIIRHENGGQPYPDEVLRAGVELAIGGRTGEVVTERGMRVPFRYRLAEADRLVTSNDADLRPNAAYPAELQPRDRTRDASEAQIARIAGNLQPELLAESARASDGAPIIGLDGVVESGNGRMLALGRAYGGERGAEYRAWLEGNAERFGLDAADVRTMQRPVLVRERIGDVDRAEFARQANESSVAAMSPTEQARADAGRISDLSGLVTGEDGTINQAQSAAFLRQFVQANVGPNELGSVLQADGRISQTGLQRVRQAVFSKAYGDAELVAMLTESTDSNVRNVLAGLMRAAPALARLQDLATAGARAPVDLGASIGRAAREFAALRAQGRTVEQALEQNALFDGMSPDMQALLKGIAQHANAPKRLGEMVGRLVDAVDALGDPRQRGIFDEAPGRLEPAAIDRAVARDVAAAARSTDPTMRAAAEVAMASPDMRVVLEDGTEVSAREVLARADQERQQAANDSAAFDAAVNCFLRT</sequence>
<feature type="domain" description="DdrB-like" evidence="1">
    <location>
        <begin position="496"/>
        <end position="627"/>
    </location>
</feature>
<dbReference type="InterPro" id="IPR041398">
    <property type="entry name" value="DdrB_dom"/>
</dbReference>
<dbReference type="HOGENOM" id="CLU_309650_0_0_4"/>
<name>E6V3S1_VARPE</name>
<evidence type="ECO:0000313" key="3">
    <source>
        <dbReference type="Proteomes" id="UP000008917"/>
    </source>
</evidence>
<organism evidence="2 3">
    <name type="scientific">Variovorax paradoxus (strain EPS)</name>
    <dbReference type="NCBI Taxonomy" id="595537"/>
    <lineage>
        <taxon>Bacteria</taxon>
        <taxon>Pseudomonadati</taxon>
        <taxon>Pseudomonadota</taxon>
        <taxon>Betaproteobacteria</taxon>
        <taxon>Burkholderiales</taxon>
        <taxon>Comamonadaceae</taxon>
        <taxon>Variovorax</taxon>
    </lineage>
</organism>
<dbReference type="OrthoDB" id="8019720at2"/>
<dbReference type="KEGG" id="vpe:Varpa_2747"/>
<dbReference type="eggNOG" id="ENOG5032ZB3">
    <property type="taxonomic scope" value="Bacteria"/>
</dbReference>
<proteinExistence type="predicted"/>